<dbReference type="PROSITE" id="PS00061">
    <property type="entry name" value="ADH_SHORT"/>
    <property type="match status" value="1"/>
</dbReference>
<dbReference type="GeneID" id="34601088"/>
<dbReference type="CDD" id="cd05233">
    <property type="entry name" value="SDR_c"/>
    <property type="match status" value="1"/>
</dbReference>
<keyword evidence="2" id="KW-0521">NADP</keyword>
<comment type="caution">
    <text evidence="3">The sequence shown here is derived from an EMBL/GenBank/DDBJ whole genome shotgun (WGS) entry which is preliminary data.</text>
</comment>
<dbReference type="PRINTS" id="PR00081">
    <property type="entry name" value="GDHRDH"/>
</dbReference>
<dbReference type="EMBL" id="LVKK01000039">
    <property type="protein sequence ID" value="OAG39858.1"/>
    <property type="molecule type" value="Genomic_DNA"/>
</dbReference>
<dbReference type="PANTHER" id="PTHR42760:SF124">
    <property type="entry name" value="SHORT-CHAIN DEHYDROGENASE_REDUCTASE"/>
    <property type="match status" value="1"/>
</dbReference>
<dbReference type="Proteomes" id="UP000077002">
    <property type="component" value="Unassembled WGS sequence"/>
</dbReference>
<sequence length="276" mass="29241">MIGRLSARTCLITGSSSGLGRAIAQRFAGEGANIVCADLSPKAGALLPGEDARPTHEVIAAQGGKATFVKCDVSEPEHFKAAVATAVKEFGRLDVLVNNAGISYEARRGFRQMHETDLNEFDDTLRVNVRGVFLGCKYAVEQMLTQTPKFGSDRGWIINIASVLSFGGMPGSISYVASKGAVMQMTKTIALEYASKGIEKHQHCNAICPGFTMTTLLGPLLEEDGKSQLEEISAKHPLGGIGKPEDIAKAAVFLASDDAAWVTGIPLPVDGGYLAR</sequence>
<dbReference type="RefSeq" id="XP_022511810.1">
    <property type="nucleotide sequence ID" value="XM_022655890.1"/>
</dbReference>
<protein>
    <submittedName>
        <fullName evidence="3">Uncharacterized protein</fullName>
    </submittedName>
</protein>
<name>A0A177F6M1_9EURO</name>
<organism evidence="3 4">
    <name type="scientific">Fonsecaea monophora</name>
    <dbReference type="NCBI Taxonomy" id="254056"/>
    <lineage>
        <taxon>Eukaryota</taxon>
        <taxon>Fungi</taxon>
        <taxon>Dikarya</taxon>
        <taxon>Ascomycota</taxon>
        <taxon>Pezizomycotina</taxon>
        <taxon>Eurotiomycetes</taxon>
        <taxon>Chaetothyriomycetidae</taxon>
        <taxon>Chaetothyriales</taxon>
        <taxon>Herpotrichiellaceae</taxon>
        <taxon>Fonsecaea</taxon>
    </lineage>
</organism>
<dbReference type="PRINTS" id="PR00080">
    <property type="entry name" value="SDRFAMILY"/>
</dbReference>
<evidence type="ECO:0000256" key="2">
    <source>
        <dbReference type="ARBA" id="ARBA00022857"/>
    </source>
</evidence>
<dbReference type="Gene3D" id="3.40.50.720">
    <property type="entry name" value="NAD(P)-binding Rossmann-like Domain"/>
    <property type="match status" value="1"/>
</dbReference>
<dbReference type="AlphaFoldDB" id="A0A177F6M1"/>
<accession>A0A177F6M1</accession>
<dbReference type="InterPro" id="IPR036291">
    <property type="entry name" value="NAD(P)-bd_dom_sf"/>
</dbReference>
<proteinExistence type="inferred from homology"/>
<dbReference type="OrthoDB" id="417891at2759"/>
<comment type="similarity">
    <text evidence="1">Belongs to the short-chain dehydrogenases/reductases (SDR) family.</text>
</comment>
<dbReference type="InterPro" id="IPR002347">
    <property type="entry name" value="SDR_fam"/>
</dbReference>
<dbReference type="Pfam" id="PF13561">
    <property type="entry name" value="adh_short_C2"/>
    <property type="match status" value="1"/>
</dbReference>
<keyword evidence="4" id="KW-1185">Reference proteome</keyword>
<dbReference type="InterPro" id="IPR020904">
    <property type="entry name" value="Sc_DH/Rdtase_CS"/>
</dbReference>
<evidence type="ECO:0000313" key="4">
    <source>
        <dbReference type="Proteomes" id="UP000077002"/>
    </source>
</evidence>
<evidence type="ECO:0000256" key="1">
    <source>
        <dbReference type="ARBA" id="ARBA00006484"/>
    </source>
</evidence>
<dbReference type="SUPFAM" id="SSF51735">
    <property type="entry name" value="NAD(P)-binding Rossmann-fold domains"/>
    <property type="match status" value="1"/>
</dbReference>
<dbReference type="GO" id="GO:0016616">
    <property type="term" value="F:oxidoreductase activity, acting on the CH-OH group of donors, NAD or NADP as acceptor"/>
    <property type="evidence" value="ECO:0007669"/>
    <property type="project" value="TreeGrafter"/>
</dbReference>
<evidence type="ECO:0000313" key="3">
    <source>
        <dbReference type="EMBL" id="OAG39858.1"/>
    </source>
</evidence>
<reference evidence="3 4" key="1">
    <citation type="submission" date="2016-03" db="EMBL/GenBank/DDBJ databases">
        <title>Draft genome sequence of the Fonsecaea monophora CBS 269.37.</title>
        <authorList>
            <person name="Bombassaro A."/>
            <person name="Vinicius W.A."/>
            <person name="De Hoog S."/>
            <person name="Sun J."/>
            <person name="Souza E.M."/>
            <person name="Raittz R.T."/>
            <person name="Costa F."/>
            <person name="Leao A.C."/>
            <person name="Tadra-Sfeir M.Z."/>
            <person name="Baura V."/>
            <person name="Balsanelli E."/>
            <person name="Pedrosa F.O."/>
            <person name="Moreno L.F."/>
            <person name="Steffens M.B."/>
            <person name="Xi L."/>
            <person name="Bocca A.L."/>
            <person name="Felipe M.S."/>
            <person name="Teixeira M."/>
            <person name="Telles Filho F.Q."/>
            <person name="Azevedo C.M."/>
            <person name="Gomes R."/>
            <person name="Vicente V.A."/>
        </authorList>
    </citation>
    <scope>NUCLEOTIDE SEQUENCE [LARGE SCALE GENOMIC DNA]</scope>
    <source>
        <strain evidence="3 4">CBS 269.37</strain>
    </source>
</reference>
<dbReference type="NCBIfam" id="NF005559">
    <property type="entry name" value="PRK07231.1"/>
    <property type="match status" value="1"/>
</dbReference>
<dbReference type="PANTHER" id="PTHR42760">
    <property type="entry name" value="SHORT-CHAIN DEHYDROGENASES/REDUCTASES FAMILY MEMBER"/>
    <property type="match status" value="1"/>
</dbReference>
<gene>
    <name evidence="3" type="ORF">AYO21_05924</name>
</gene>
<dbReference type="FunFam" id="3.40.50.720:FF:000084">
    <property type="entry name" value="Short-chain dehydrogenase reductase"/>
    <property type="match status" value="1"/>
</dbReference>